<evidence type="ECO:0000313" key="1">
    <source>
        <dbReference type="EMBL" id="GBM97930.1"/>
    </source>
</evidence>
<dbReference type="AlphaFoldDB" id="A0A4Y2K649"/>
<organism evidence="1 2">
    <name type="scientific">Araneus ventricosus</name>
    <name type="common">Orbweaver spider</name>
    <name type="synonym">Epeira ventricosa</name>
    <dbReference type="NCBI Taxonomy" id="182803"/>
    <lineage>
        <taxon>Eukaryota</taxon>
        <taxon>Metazoa</taxon>
        <taxon>Ecdysozoa</taxon>
        <taxon>Arthropoda</taxon>
        <taxon>Chelicerata</taxon>
        <taxon>Arachnida</taxon>
        <taxon>Araneae</taxon>
        <taxon>Araneomorphae</taxon>
        <taxon>Entelegynae</taxon>
        <taxon>Araneoidea</taxon>
        <taxon>Araneidae</taxon>
        <taxon>Araneus</taxon>
    </lineage>
</organism>
<dbReference type="Proteomes" id="UP000499080">
    <property type="component" value="Unassembled WGS sequence"/>
</dbReference>
<name>A0A4Y2K649_ARAVE</name>
<sequence>MSALHKGATLKPPSSGLELVDDINDDLDDITEQELEQQEVQNLLIALEPIHDVQLQLDGYTKENDDKGKKRSITICPTTRKRIKKMSDIGDISDTSILSSDKTSDPTFKRETSSEPHFIPQNELNDLVCELGLSKQQAEIFFSRLQEWNLLTGKGQALHVSEKEMLNTQRFTEWKVLCMFVLT</sequence>
<keyword evidence="2" id="KW-1185">Reference proteome</keyword>
<gene>
    <name evidence="1" type="ORF">AVEN_228357_1</name>
</gene>
<reference evidence="1 2" key="1">
    <citation type="journal article" date="2019" name="Sci. Rep.">
        <title>Orb-weaving spider Araneus ventricosus genome elucidates the spidroin gene catalogue.</title>
        <authorList>
            <person name="Kono N."/>
            <person name="Nakamura H."/>
            <person name="Ohtoshi R."/>
            <person name="Moran D.A.P."/>
            <person name="Shinohara A."/>
            <person name="Yoshida Y."/>
            <person name="Fujiwara M."/>
            <person name="Mori M."/>
            <person name="Tomita M."/>
            <person name="Arakawa K."/>
        </authorList>
    </citation>
    <scope>NUCLEOTIDE SEQUENCE [LARGE SCALE GENOMIC DNA]</scope>
</reference>
<protein>
    <submittedName>
        <fullName evidence="1">Uncharacterized protein</fullName>
    </submittedName>
</protein>
<comment type="caution">
    <text evidence="1">The sequence shown here is derived from an EMBL/GenBank/DDBJ whole genome shotgun (WGS) entry which is preliminary data.</text>
</comment>
<accession>A0A4Y2K649</accession>
<proteinExistence type="predicted"/>
<evidence type="ECO:0000313" key="2">
    <source>
        <dbReference type="Proteomes" id="UP000499080"/>
    </source>
</evidence>
<dbReference type="EMBL" id="BGPR01004280">
    <property type="protein sequence ID" value="GBM97930.1"/>
    <property type="molecule type" value="Genomic_DNA"/>
</dbReference>